<protein>
    <submittedName>
        <fullName evidence="2">Anti-sigma B factor antagonist</fullName>
    </submittedName>
</protein>
<dbReference type="PANTHER" id="PTHR35849:SF1">
    <property type="entry name" value="INTERMEMBRANE PHOSPHOLIPID TRANSPORT SYSTEM BINDING PROTEIN MLAB"/>
    <property type="match status" value="1"/>
</dbReference>
<dbReference type="PANTHER" id="PTHR35849">
    <property type="entry name" value="BLR2341 PROTEIN"/>
    <property type="match status" value="1"/>
</dbReference>
<name>A0A0B9G1G0_9GAMM</name>
<organism evidence="2 3">
    <name type="scientific">Photobacterium gaetbulicola</name>
    <dbReference type="NCBI Taxonomy" id="1295392"/>
    <lineage>
        <taxon>Bacteria</taxon>
        <taxon>Pseudomonadati</taxon>
        <taxon>Pseudomonadota</taxon>
        <taxon>Gammaproteobacteria</taxon>
        <taxon>Vibrionales</taxon>
        <taxon>Vibrionaceae</taxon>
        <taxon>Photobacterium</taxon>
    </lineage>
</organism>
<accession>A0A0B9G1G0</accession>
<sequence length="103" mass="11708">MTKQKIEWQAQENGLYCLSGALERDTVPAFWQQRHEWMPKDSKVQLDLSAVGRIDSAGMVMLLHVYQQLSQNGAELKILNVPEQLVTLLRLSHVESMLAACIE</sequence>
<evidence type="ECO:0000259" key="1">
    <source>
        <dbReference type="PROSITE" id="PS50801"/>
    </source>
</evidence>
<dbReference type="InterPro" id="IPR002645">
    <property type="entry name" value="STAS_dom"/>
</dbReference>
<gene>
    <name evidence="2" type="ORF">RJ45_16510</name>
</gene>
<dbReference type="AlphaFoldDB" id="A0A0B9G1G0"/>
<dbReference type="Proteomes" id="UP000031278">
    <property type="component" value="Unassembled WGS sequence"/>
</dbReference>
<dbReference type="PROSITE" id="PS50801">
    <property type="entry name" value="STAS"/>
    <property type="match status" value="1"/>
</dbReference>
<dbReference type="Gene3D" id="3.30.750.24">
    <property type="entry name" value="STAS domain"/>
    <property type="match status" value="1"/>
</dbReference>
<evidence type="ECO:0000313" key="2">
    <source>
        <dbReference type="EMBL" id="KHT62578.1"/>
    </source>
</evidence>
<comment type="caution">
    <text evidence="2">The sequence shown here is derived from an EMBL/GenBank/DDBJ whole genome shotgun (WGS) entry which is preliminary data.</text>
</comment>
<dbReference type="SUPFAM" id="SSF52091">
    <property type="entry name" value="SpoIIaa-like"/>
    <property type="match status" value="1"/>
</dbReference>
<dbReference type="Pfam" id="PF13466">
    <property type="entry name" value="STAS_2"/>
    <property type="match status" value="1"/>
</dbReference>
<dbReference type="EMBL" id="JWLZ01000175">
    <property type="protein sequence ID" value="KHT62578.1"/>
    <property type="molecule type" value="Genomic_DNA"/>
</dbReference>
<dbReference type="InterPro" id="IPR036513">
    <property type="entry name" value="STAS_dom_sf"/>
</dbReference>
<dbReference type="CDD" id="cd07043">
    <property type="entry name" value="STAS_anti-anti-sigma_factors"/>
    <property type="match status" value="1"/>
</dbReference>
<proteinExistence type="predicted"/>
<dbReference type="InterPro" id="IPR058548">
    <property type="entry name" value="MlaB-like_STAS"/>
</dbReference>
<dbReference type="RefSeq" id="WP_039464657.1">
    <property type="nucleotide sequence ID" value="NZ_JWLZ01000175.1"/>
</dbReference>
<dbReference type="InterPro" id="IPR052746">
    <property type="entry name" value="MlaB_ABC_Transporter"/>
</dbReference>
<feature type="domain" description="STAS" evidence="1">
    <location>
        <begin position="15"/>
        <end position="103"/>
    </location>
</feature>
<reference evidence="2 3" key="1">
    <citation type="submission" date="2014-12" db="EMBL/GenBank/DDBJ databases">
        <title>Genome sequencing of Photobacterium gaetbulicola AD005a.</title>
        <authorList>
            <person name="Adrian T.G.S."/>
            <person name="Chan K.G."/>
        </authorList>
    </citation>
    <scope>NUCLEOTIDE SEQUENCE [LARGE SCALE GENOMIC DNA]</scope>
    <source>
        <strain evidence="2 3">AD005a</strain>
    </source>
</reference>
<evidence type="ECO:0000313" key="3">
    <source>
        <dbReference type="Proteomes" id="UP000031278"/>
    </source>
</evidence>